<feature type="non-terminal residue" evidence="1">
    <location>
        <position position="201"/>
    </location>
</feature>
<feature type="non-terminal residue" evidence="1">
    <location>
        <position position="1"/>
    </location>
</feature>
<proteinExistence type="predicted"/>
<comment type="caution">
    <text evidence="1">The sequence shown here is derived from an EMBL/GenBank/DDBJ whole genome shotgun (WGS) entry which is preliminary data.</text>
</comment>
<dbReference type="EMBL" id="CAJVQC010148309">
    <property type="protein sequence ID" value="CAG8845795.1"/>
    <property type="molecule type" value="Genomic_DNA"/>
</dbReference>
<name>A0ACA9SPP5_9GLOM</name>
<sequence>NLQIRLGSQDGVNDLVRLADSRRRMFGSKSLSEFDLTFPVSGSIVFDAPILEMTPHGIVRPILLTAEKRDYANISRLFDLNFTTNRKAYSLERFDPPAYLEDIPDFYNDWSDLVSKVTDYIIDAHKDTYNIVGLQYYNPKTVITSEDAIETNIVWTAFPKGVKKKAITDTERWKIADSSREDQDEYCEWSVERGIDGKIVK</sequence>
<dbReference type="Proteomes" id="UP000789920">
    <property type="component" value="Unassembled WGS sequence"/>
</dbReference>
<accession>A0ACA9SPP5</accession>
<reference evidence="1" key="1">
    <citation type="submission" date="2021-06" db="EMBL/GenBank/DDBJ databases">
        <authorList>
            <person name="Kallberg Y."/>
            <person name="Tangrot J."/>
            <person name="Rosling A."/>
        </authorList>
    </citation>
    <scope>NUCLEOTIDE SEQUENCE</scope>
    <source>
        <strain evidence="1">MA461A</strain>
    </source>
</reference>
<organism evidence="1 2">
    <name type="scientific">Racocetra persica</name>
    <dbReference type="NCBI Taxonomy" id="160502"/>
    <lineage>
        <taxon>Eukaryota</taxon>
        <taxon>Fungi</taxon>
        <taxon>Fungi incertae sedis</taxon>
        <taxon>Mucoromycota</taxon>
        <taxon>Glomeromycotina</taxon>
        <taxon>Glomeromycetes</taxon>
        <taxon>Diversisporales</taxon>
        <taxon>Gigasporaceae</taxon>
        <taxon>Racocetra</taxon>
    </lineage>
</organism>
<evidence type="ECO:0000313" key="2">
    <source>
        <dbReference type="Proteomes" id="UP000789920"/>
    </source>
</evidence>
<gene>
    <name evidence="1" type="ORF">RPERSI_LOCUS33825</name>
</gene>
<evidence type="ECO:0000313" key="1">
    <source>
        <dbReference type="EMBL" id="CAG8845795.1"/>
    </source>
</evidence>
<protein>
    <submittedName>
        <fullName evidence="1">1149_t:CDS:1</fullName>
    </submittedName>
</protein>
<keyword evidence="2" id="KW-1185">Reference proteome</keyword>